<reference evidence="2 3" key="1">
    <citation type="submission" date="2021-05" db="EMBL/GenBank/DDBJ databases">
        <title>Genome Assembly of Synthetic Allotetraploid Brassica napus Reveals Homoeologous Exchanges between Subgenomes.</title>
        <authorList>
            <person name="Davis J.T."/>
        </authorList>
    </citation>
    <scope>NUCLEOTIDE SEQUENCE [LARGE SCALE GENOMIC DNA]</scope>
    <source>
        <strain evidence="3">cv. Da-Ae</strain>
        <tissue evidence="2">Seedling</tissue>
    </source>
</reference>
<evidence type="ECO:0000256" key="1">
    <source>
        <dbReference type="SAM" id="MobiDB-lite"/>
    </source>
</evidence>
<proteinExistence type="predicted"/>
<dbReference type="EMBL" id="JAGKQM010000019">
    <property type="protein sequence ID" value="KAH0858454.1"/>
    <property type="molecule type" value="Genomic_DNA"/>
</dbReference>
<feature type="region of interest" description="Disordered" evidence="1">
    <location>
        <begin position="147"/>
        <end position="245"/>
    </location>
</feature>
<feature type="compositionally biased region" description="Acidic residues" evidence="1">
    <location>
        <begin position="147"/>
        <end position="166"/>
    </location>
</feature>
<evidence type="ECO:0000313" key="2">
    <source>
        <dbReference type="EMBL" id="KAH0858454.1"/>
    </source>
</evidence>
<accession>A0ABQ7XR54</accession>
<name>A0ABQ7XR54_BRANA</name>
<dbReference type="Proteomes" id="UP000824890">
    <property type="component" value="Unassembled WGS sequence"/>
</dbReference>
<gene>
    <name evidence="2" type="ORF">HID58_086715</name>
</gene>
<protein>
    <submittedName>
        <fullName evidence="2">Uncharacterized protein</fullName>
    </submittedName>
</protein>
<organism evidence="2 3">
    <name type="scientific">Brassica napus</name>
    <name type="common">Rape</name>
    <dbReference type="NCBI Taxonomy" id="3708"/>
    <lineage>
        <taxon>Eukaryota</taxon>
        <taxon>Viridiplantae</taxon>
        <taxon>Streptophyta</taxon>
        <taxon>Embryophyta</taxon>
        <taxon>Tracheophyta</taxon>
        <taxon>Spermatophyta</taxon>
        <taxon>Magnoliopsida</taxon>
        <taxon>eudicotyledons</taxon>
        <taxon>Gunneridae</taxon>
        <taxon>Pentapetalae</taxon>
        <taxon>rosids</taxon>
        <taxon>malvids</taxon>
        <taxon>Brassicales</taxon>
        <taxon>Brassicaceae</taxon>
        <taxon>Brassiceae</taxon>
        <taxon>Brassica</taxon>
    </lineage>
</organism>
<keyword evidence="3" id="KW-1185">Reference proteome</keyword>
<feature type="region of interest" description="Disordered" evidence="1">
    <location>
        <begin position="24"/>
        <end position="52"/>
    </location>
</feature>
<feature type="compositionally biased region" description="Basic and acidic residues" evidence="1">
    <location>
        <begin position="167"/>
        <end position="180"/>
    </location>
</feature>
<comment type="caution">
    <text evidence="2">The sequence shown here is derived from an EMBL/GenBank/DDBJ whole genome shotgun (WGS) entry which is preliminary data.</text>
</comment>
<sequence>MVGRNWDPGNRGGDLFIRREDPIESGKRGFGKGSNHLEFRGNNAEEKPSLQRELRRGISLRVGETGEVPEEGEIPRQEERQIQKVTLEPQIVENGLDVINDLLEEGNNETVGDNMVLDENLSNVLGTVEASDDGFLNLSDGEVEVSNEQVQEELPEVKEDEEINEETEGKEQPPGEVEKKKVVRKGLFKQTAVAGASSKARNIQAIISTRKRATNNTKPATRQGEGAKHHEEKGPSYPSATSSKP</sequence>
<feature type="compositionally biased region" description="Basic and acidic residues" evidence="1">
    <location>
        <begin position="225"/>
        <end position="234"/>
    </location>
</feature>
<feature type="compositionally biased region" description="Basic and acidic residues" evidence="1">
    <location>
        <begin position="35"/>
        <end position="52"/>
    </location>
</feature>
<evidence type="ECO:0000313" key="3">
    <source>
        <dbReference type="Proteomes" id="UP000824890"/>
    </source>
</evidence>